<keyword evidence="1" id="KW-1133">Transmembrane helix</keyword>
<protein>
    <recommendedName>
        <fullName evidence="4">DUF2142 domain-containing protein</fullName>
    </recommendedName>
</protein>
<feature type="transmembrane region" description="Helical" evidence="1">
    <location>
        <begin position="295"/>
        <end position="317"/>
    </location>
</feature>
<feature type="transmembrane region" description="Helical" evidence="1">
    <location>
        <begin position="494"/>
        <end position="515"/>
    </location>
</feature>
<organism evidence="2 3">
    <name type="scientific">Bifidobacterium panos</name>
    <dbReference type="NCBI Taxonomy" id="2675321"/>
    <lineage>
        <taxon>Bacteria</taxon>
        <taxon>Bacillati</taxon>
        <taxon>Actinomycetota</taxon>
        <taxon>Actinomycetes</taxon>
        <taxon>Bifidobacteriales</taxon>
        <taxon>Bifidobacteriaceae</taxon>
        <taxon>Bifidobacterium</taxon>
    </lineage>
</organism>
<feature type="transmembrane region" description="Helical" evidence="1">
    <location>
        <begin position="253"/>
        <end position="275"/>
    </location>
</feature>
<gene>
    <name evidence="2" type="ORF">G1C94_1124</name>
</gene>
<dbReference type="RefSeq" id="WP_172146106.1">
    <property type="nucleotide sequence ID" value="NZ_JAAIIJ010000021.1"/>
</dbReference>
<accession>A0ABX1SZA2</accession>
<feature type="transmembrane region" description="Helical" evidence="1">
    <location>
        <begin position="441"/>
        <end position="462"/>
    </location>
</feature>
<feature type="transmembrane region" description="Helical" evidence="1">
    <location>
        <begin position="368"/>
        <end position="393"/>
    </location>
</feature>
<dbReference type="Proteomes" id="UP000553756">
    <property type="component" value="Unassembled WGS sequence"/>
</dbReference>
<reference evidence="2 3" key="1">
    <citation type="submission" date="2020-02" db="EMBL/GenBank/DDBJ databases">
        <title>Characterization of phylogenetic diversity of novel bifidobacterial species isolated in Czech ZOOs.</title>
        <authorList>
            <person name="Lugli G.A."/>
            <person name="Vera N.B."/>
            <person name="Ventura M."/>
        </authorList>
    </citation>
    <scope>NUCLEOTIDE SEQUENCE [LARGE SCALE GENOMIC DNA]</scope>
    <source>
        <strain evidence="2 3">DSM 109963</strain>
    </source>
</reference>
<evidence type="ECO:0000256" key="1">
    <source>
        <dbReference type="SAM" id="Phobius"/>
    </source>
</evidence>
<dbReference type="Pfam" id="PF09913">
    <property type="entry name" value="DUF2142"/>
    <property type="match status" value="1"/>
</dbReference>
<evidence type="ECO:0000313" key="3">
    <source>
        <dbReference type="Proteomes" id="UP000553756"/>
    </source>
</evidence>
<dbReference type="EMBL" id="JAAIIJ010000021">
    <property type="protein sequence ID" value="NMN02502.1"/>
    <property type="molecule type" value="Genomic_DNA"/>
</dbReference>
<feature type="transmembrane region" description="Helical" evidence="1">
    <location>
        <begin position="171"/>
        <end position="193"/>
    </location>
</feature>
<name>A0ABX1SZA2_9BIFI</name>
<feature type="transmembrane region" description="Helical" evidence="1">
    <location>
        <begin position="405"/>
        <end position="429"/>
    </location>
</feature>
<keyword evidence="3" id="KW-1185">Reference proteome</keyword>
<proteinExistence type="predicted"/>
<keyword evidence="1" id="KW-0812">Transmembrane</keyword>
<dbReference type="InterPro" id="IPR018674">
    <property type="entry name" value="DUF2142_membrane"/>
</dbReference>
<evidence type="ECO:0000313" key="2">
    <source>
        <dbReference type="EMBL" id="NMN02502.1"/>
    </source>
</evidence>
<feature type="transmembrane region" description="Helical" evidence="1">
    <location>
        <begin position="225"/>
        <end position="241"/>
    </location>
</feature>
<keyword evidence="1" id="KW-0472">Membrane</keyword>
<comment type="caution">
    <text evidence="2">The sequence shown here is derived from an EMBL/GenBank/DDBJ whole genome shotgun (WGS) entry which is preliminary data.</text>
</comment>
<feature type="transmembrane region" description="Helical" evidence="1">
    <location>
        <begin position="20"/>
        <end position="44"/>
    </location>
</feature>
<evidence type="ECO:0008006" key="4">
    <source>
        <dbReference type="Google" id="ProtNLM"/>
    </source>
</evidence>
<sequence length="521" mass="56782">MSSAISSRGTDGKSRRPIDVAQAAVVCLGLIFSLCFAFITPPFWGNDNMSHYSRAYQIAQGDLFPQLIDYTEKPDVPAYGGELPKTLWKVFELSNAQRSQAAESGSGSAHNPAFHRTAELETALNTHLHASSDTETVWFNNTAAYSPVPYLIPAAGIAVADALNVTAEQALLIPTLLNALFFIFCAWLAVWILKDSKFKWLVVAFTLFPPALAQAVSSVTADTCTNALCMLLFALIVKALLLKQQLTRLDTVVFAATAVLLPLCKPTYGFLTLVLLLTPNARFAFRRLTNTCVKWASVGLGFALWVAWTLVSASTSLGMPRFRSDYWEKSFGTSDQLHALFANPLNMFRLVANTFVDQDDNINHLQLSALSLASSPTGILLFSAALVLVAGACERVRFAKKSHMWLLILALLAAFGSSLASIYCTFNPVGNSSIEGVYARYFFPITPFVVLLILATTSLRFATHRAHSGLTELEPEPNLEVEPGLADVPMRSRVLTVAVPILLAAALLATTLKYYGQIWGL</sequence>